<dbReference type="Gene3D" id="2.40.128.410">
    <property type="match status" value="1"/>
</dbReference>
<gene>
    <name evidence="1" type="ORF">SAMN04488096_10279</name>
</gene>
<dbReference type="EMBL" id="FQYY01000002">
    <property type="protein sequence ID" value="SHI48738.1"/>
    <property type="molecule type" value="Genomic_DNA"/>
</dbReference>
<dbReference type="STRING" id="579105.SAMN04488096_10279"/>
<dbReference type="Proteomes" id="UP000184225">
    <property type="component" value="Unassembled WGS sequence"/>
</dbReference>
<dbReference type="PROSITE" id="PS51257">
    <property type="entry name" value="PROKAR_LIPOPROTEIN"/>
    <property type="match status" value="1"/>
</dbReference>
<name>A0A1M6BJH7_9FLAO</name>
<accession>A0A1M6BJH7</accession>
<organism evidence="1 2">
    <name type="scientific">Mesonia phycicola</name>
    <dbReference type="NCBI Taxonomy" id="579105"/>
    <lineage>
        <taxon>Bacteria</taxon>
        <taxon>Pseudomonadati</taxon>
        <taxon>Bacteroidota</taxon>
        <taxon>Flavobacteriia</taxon>
        <taxon>Flavobacteriales</taxon>
        <taxon>Flavobacteriaceae</taxon>
        <taxon>Mesonia</taxon>
    </lineage>
</organism>
<dbReference type="RefSeq" id="WP_159432694.1">
    <property type="nucleotide sequence ID" value="NZ_FQYY01000002.1"/>
</dbReference>
<protein>
    <recommendedName>
        <fullName evidence="3">DUF4251 domain-containing protein</fullName>
    </recommendedName>
</protein>
<sequence length="169" mass="19682">MEKSFYKNLFLISLIAAFIFGCRSSKTEEQKVKENTDLQQLINKSHFIIEHQWMKPLRVQQISITNNDNYIKMYGDSISVFLPYYGVRQFGNSYGSTGGIEINGTYKNLSVNYDKEKEISISFEAKNQSEAYQFNLTIYHNKKVNTYVVSNQRDNISYQGYISMLDSIQ</sequence>
<keyword evidence="2" id="KW-1185">Reference proteome</keyword>
<dbReference type="Pfam" id="PF14059">
    <property type="entry name" value="DUF4251"/>
    <property type="match status" value="1"/>
</dbReference>
<evidence type="ECO:0008006" key="3">
    <source>
        <dbReference type="Google" id="ProtNLM"/>
    </source>
</evidence>
<dbReference type="InterPro" id="IPR025347">
    <property type="entry name" value="DUF4251"/>
</dbReference>
<dbReference type="OrthoDB" id="1448121at2"/>
<reference evidence="1 2" key="1">
    <citation type="submission" date="2016-11" db="EMBL/GenBank/DDBJ databases">
        <authorList>
            <person name="Jaros S."/>
            <person name="Januszkiewicz K."/>
            <person name="Wedrychowicz H."/>
        </authorList>
    </citation>
    <scope>NUCLEOTIDE SEQUENCE [LARGE SCALE GENOMIC DNA]</scope>
    <source>
        <strain evidence="1 2">DSM 21425</strain>
    </source>
</reference>
<dbReference type="AlphaFoldDB" id="A0A1M6BJH7"/>
<evidence type="ECO:0000313" key="2">
    <source>
        <dbReference type="Proteomes" id="UP000184225"/>
    </source>
</evidence>
<proteinExistence type="predicted"/>
<evidence type="ECO:0000313" key="1">
    <source>
        <dbReference type="EMBL" id="SHI48738.1"/>
    </source>
</evidence>